<dbReference type="eggNOG" id="KOG0055">
    <property type="taxonomic scope" value="Eukaryota"/>
</dbReference>
<keyword evidence="2 5" id="KW-0812">Transmembrane</keyword>
<dbReference type="Gene3D" id="3.40.50.300">
    <property type="entry name" value="P-loop containing nucleotide triphosphate hydrolases"/>
    <property type="match status" value="1"/>
</dbReference>
<dbReference type="GO" id="GO:0005743">
    <property type="term" value="C:mitochondrial inner membrane"/>
    <property type="evidence" value="ECO:0007669"/>
    <property type="project" value="TreeGrafter"/>
</dbReference>
<dbReference type="GO" id="GO:0016887">
    <property type="term" value="F:ATP hydrolysis activity"/>
    <property type="evidence" value="ECO:0007669"/>
    <property type="project" value="InterPro"/>
</dbReference>
<sequence length="407" mass="43807">MTIVIGQNFDAFAAYPQTPNPPESAKHQLLRAVGLAAIELIGLAAGALALSSITSSLWIWAGEKNAMTLRKQVFEAVTRKEMVWFDTKMGAEGSVQAGEEGQGPVGAGGLMAQFAKETDEVRMASSLASGMFIQHLTTTITALVLAFTRSWALTLVILSVVPVLVLIQGVVTGLVNPSLNEERRQTTVAATLVDRAVAAIATVKAFNAQPFELQTIGAVLDRMRAAAKRCNTLWAVSSGLSQFTMMAMFVQGFWFGAKLVRDGSASAGDVMTVFWACLISTSNLQMCLPQLVVLTKGKVAMASLMRLVEEPVEAPVTLKSASTLYTPLSPYKHASPRKRQTDLRRIKPARCYGEFALHDVTFAYPSRPTMPVLSDVSLYLPAHETTFIVGGSGSGKSTVAQLLLRMY</sequence>
<dbReference type="SUPFAM" id="SSF90123">
    <property type="entry name" value="ABC transporter transmembrane region"/>
    <property type="match status" value="1"/>
</dbReference>
<feature type="transmembrane region" description="Helical" evidence="5">
    <location>
        <begin position="153"/>
        <end position="175"/>
    </location>
</feature>
<feature type="transmembrane region" description="Helical" evidence="5">
    <location>
        <begin position="232"/>
        <end position="253"/>
    </location>
</feature>
<comment type="subcellular location">
    <subcellularLocation>
        <location evidence="1">Membrane</location>
        <topology evidence="1">Multi-pass membrane protein</topology>
    </subcellularLocation>
</comment>
<dbReference type="HOGENOM" id="CLU_011716_1_0_1"/>
<evidence type="ECO:0000313" key="8">
    <source>
        <dbReference type="Proteomes" id="UP000030669"/>
    </source>
</evidence>
<dbReference type="AlphaFoldDB" id="S7PTY1"/>
<keyword evidence="3 5" id="KW-1133">Transmembrane helix</keyword>
<dbReference type="InterPro" id="IPR039421">
    <property type="entry name" value="Type_1_exporter"/>
</dbReference>
<evidence type="ECO:0000256" key="4">
    <source>
        <dbReference type="ARBA" id="ARBA00023136"/>
    </source>
</evidence>
<dbReference type="Gene3D" id="1.20.1560.10">
    <property type="entry name" value="ABC transporter type 1, transmembrane domain"/>
    <property type="match status" value="1"/>
</dbReference>
<dbReference type="STRING" id="670483.S7PTY1"/>
<dbReference type="Proteomes" id="UP000030669">
    <property type="component" value="Unassembled WGS sequence"/>
</dbReference>
<dbReference type="RefSeq" id="XP_007870694.1">
    <property type="nucleotide sequence ID" value="XM_007872503.1"/>
</dbReference>
<name>S7PTY1_GLOTA</name>
<evidence type="ECO:0000256" key="2">
    <source>
        <dbReference type="ARBA" id="ARBA00022692"/>
    </source>
</evidence>
<dbReference type="PROSITE" id="PS50929">
    <property type="entry name" value="ABC_TM1F"/>
    <property type="match status" value="1"/>
</dbReference>
<proteinExistence type="predicted"/>
<dbReference type="CDD" id="cd18577">
    <property type="entry name" value="ABC_6TM_Pgp_ABCB1_D1_like"/>
    <property type="match status" value="1"/>
</dbReference>
<dbReference type="SUPFAM" id="SSF52540">
    <property type="entry name" value="P-loop containing nucleoside triphosphate hydrolases"/>
    <property type="match status" value="1"/>
</dbReference>
<dbReference type="OrthoDB" id="6500128at2759"/>
<dbReference type="OMA" id="NILTIMM"/>
<dbReference type="InterPro" id="IPR036640">
    <property type="entry name" value="ABC1_TM_sf"/>
</dbReference>
<feature type="transmembrane region" description="Helical" evidence="5">
    <location>
        <begin position="273"/>
        <end position="295"/>
    </location>
</feature>
<dbReference type="EMBL" id="KB469313">
    <property type="protein sequence ID" value="EPQ50797.1"/>
    <property type="molecule type" value="Genomic_DNA"/>
</dbReference>
<dbReference type="Pfam" id="PF00005">
    <property type="entry name" value="ABC_tran"/>
    <property type="match status" value="1"/>
</dbReference>
<evidence type="ECO:0000256" key="3">
    <source>
        <dbReference type="ARBA" id="ARBA00022989"/>
    </source>
</evidence>
<dbReference type="GeneID" id="19307726"/>
<protein>
    <recommendedName>
        <fullName evidence="6">ABC transmembrane type-1 domain-containing protein</fullName>
    </recommendedName>
</protein>
<evidence type="ECO:0000259" key="6">
    <source>
        <dbReference type="PROSITE" id="PS50929"/>
    </source>
</evidence>
<dbReference type="GO" id="GO:0090374">
    <property type="term" value="P:oligopeptide export from mitochondrion"/>
    <property type="evidence" value="ECO:0007669"/>
    <property type="project" value="TreeGrafter"/>
</dbReference>
<feature type="transmembrane region" description="Helical" evidence="5">
    <location>
        <begin position="40"/>
        <end position="61"/>
    </location>
</feature>
<dbReference type="PANTHER" id="PTHR43394:SF15">
    <property type="entry name" value="ALPHA-FACTOR-TRANSPORTING ATPASE"/>
    <property type="match status" value="1"/>
</dbReference>
<gene>
    <name evidence="7" type="ORF">GLOTRDRAFT_66493</name>
</gene>
<dbReference type="GO" id="GO:0015421">
    <property type="term" value="F:ABC-type oligopeptide transporter activity"/>
    <property type="evidence" value="ECO:0007669"/>
    <property type="project" value="TreeGrafter"/>
</dbReference>
<dbReference type="InterPro" id="IPR027417">
    <property type="entry name" value="P-loop_NTPase"/>
</dbReference>
<dbReference type="Pfam" id="PF00664">
    <property type="entry name" value="ABC_membrane"/>
    <property type="match status" value="1"/>
</dbReference>
<dbReference type="PANTHER" id="PTHR43394">
    <property type="entry name" value="ATP-DEPENDENT PERMEASE MDL1, MITOCHONDRIAL"/>
    <property type="match status" value="1"/>
</dbReference>
<reference evidence="7 8" key="1">
    <citation type="journal article" date="2012" name="Science">
        <title>The Paleozoic origin of enzymatic lignin decomposition reconstructed from 31 fungal genomes.</title>
        <authorList>
            <person name="Floudas D."/>
            <person name="Binder M."/>
            <person name="Riley R."/>
            <person name="Barry K."/>
            <person name="Blanchette R.A."/>
            <person name="Henrissat B."/>
            <person name="Martinez A.T."/>
            <person name="Otillar R."/>
            <person name="Spatafora J.W."/>
            <person name="Yadav J.S."/>
            <person name="Aerts A."/>
            <person name="Benoit I."/>
            <person name="Boyd A."/>
            <person name="Carlson A."/>
            <person name="Copeland A."/>
            <person name="Coutinho P.M."/>
            <person name="de Vries R.P."/>
            <person name="Ferreira P."/>
            <person name="Findley K."/>
            <person name="Foster B."/>
            <person name="Gaskell J."/>
            <person name="Glotzer D."/>
            <person name="Gorecki P."/>
            <person name="Heitman J."/>
            <person name="Hesse C."/>
            <person name="Hori C."/>
            <person name="Igarashi K."/>
            <person name="Jurgens J.A."/>
            <person name="Kallen N."/>
            <person name="Kersten P."/>
            <person name="Kohler A."/>
            <person name="Kuees U."/>
            <person name="Kumar T.K.A."/>
            <person name="Kuo A."/>
            <person name="LaButti K."/>
            <person name="Larrondo L.F."/>
            <person name="Lindquist E."/>
            <person name="Ling A."/>
            <person name="Lombard V."/>
            <person name="Lucas S."/>
            <person name="Lundell T."/>
            <person name="Martin R."/>
            <person name="McLaughlin D.J."/>
            <person name="Morgenstern I."/>
            <person name="Morin E."/>
            <person name="Murat C."/>
            <person name="Nagy L.G."/>
            <person name="Nolan M."/>
            <person name="Ohm R.A."/>
            <person name="Patyshakuliyeva A."/>
            <person name="Rokas A."/>
            <person name="Ruiz-Duenas F.J."/>
            <person name="Sabat G."/>
            <person name="Salamov A."/>
            <person name="Samejima M."/>
            <person name="Schmutz J."/>
            <person name="Slot J.C."/>
            <person name="St John F."/>
            <person name="Stenlid J."/>
            <person name="Sun H."/>
            <person name="Sun S."/>
            <person name="Syed K."/>
            <person name="Tsang A."/>
            <person name="Wiebenga A."/>
            <person name="Young D."/>
            <person name="Pisabarro A."/>
            <person name="Eastwood D.C."/>
            <person name="Martin F."/>
            <person name="Cullen D."/>
            <person name="Grigoriev I.V."/>
            <person name="Hibbett D.S."/>
        </authorList>
    </citation>
    <scope>NUCLEOTIDE SEQUENCE [LARGE SCALE GENOMIC DNA]</scope>
    <source>
        <strain evidence="7 8">ATCC 11539</strain>
    </source>
</reference>
<dbReference type="GO" id="GO:0005524">
    <property type="term" value="F:ATP binding"/>
    <property type="evidence" value="ECO:0007669"/>
    <property type="project" value="InterPro"/>
</dbReference>
<feature type="transmembrane region" description="Helical" evidence="5">
    <location>
        <begin position="126"/>
        <end position="147"/>
    </location>
</feature>
<feature type="non-terminal residue" evidence="7">
    <location>
        <position position="407"/>
    </location>
</feature>
<keyword evidence="4 5" id="KW-0472">Membrane</keyword>
<evidence type="ECO:0000256" key="5">
    <source>
        <dbReference type="SAM" id="Phobius"/>
    </source>
</evidence>
<accession>S7PTY1</accession>
<evidence type="ECO:0000256" key="1">
    <source>
        <dbReference type="ARBA" id="ARBA00004141"/>
    </source>
</evidence>
<dbReference type="KEGG" id="gtr:GLOTRDRAFT_66493"/>
<evidence type="ECO:0000313" key="7">
    <source>
        <dbReference type="EMBL" id="EPQ50797.1"/>
    </source>
</evidence>
<feature type="domain" description="ABC transmembrane type-1" evidence="6">
    <location>
        <begin position="1"/>
        <end position="296"/>
    </location>
</feature>
<keyword evidence="8" id="KW-1185">Reference proteome</keyword>
<dbReference type="InterPro" id="IPR011527">
    <property type="entry name" value="ABC1_TM_dom"/>
</dbReference>
<dbReference type="InterPro" id="IPR003439">
    <property type="entry name" value="ABC_transporter-like_ATP-bd"/>
</dbReference>
<organism evidence="7 8">
    <name type="scientific">Gloeophyllum trabeum (strain ATCC 11539 / FP-39264 / Madison 617)</name>
    <name type="common">Brown rot fungus</name>
    <dbReference type="NCBI Taxonomy" id="670483"/>
    <lineage>
        <taxon>Eukaryota</taxon>
        <taxon>Fungi</taxon>
        <taxon>Dikarya</taxon>
        <taxon>Basidiomycota</taxon>
        <taxon>Agaricomycotina</taxon>
        <taxon>Agaricomycetes</taxon>
        <taxon>Gloeophyllales</taxon>
        <taxon>Gloeophyllaceae</taxon>
        <taxon>Gloeophyllum</taxon>
    </lineage>
</organism>